<protein>
    <submittedName>
        <fullName evidence="2">Uncharacterized protein</fullName>
    </submittedName>
</protein>
<dbReference type="AlphaFoldDB" id="A0AA40EQ78"/>
<name>A0AA40EQ78_9PEZI</name>
<comment type="caution">
    <text evidence="2">The sequence shown here is derived from an EMBL/GenBank/DDBJ whole genome shotgun (WGS) entry which is preliminary data.</text>
</comment>
<evidence type="ECO:0000313" key="2">
    <source>
        <dbReference type="EMBL" id="KAK0743499.1"/>
    </source>
</evidence>
<keyword evidence="3" id="KW-1185">Reference proteome</keyword>
<sequence>MHIPFFSPRKPDEPLSWLTNLRQVTAADLLSGDSLATGTWQAMQENKNLAEQFMRDKSFLCAKAPLLGFPPKSQACSRLFTPLLKTLEGDLGVHQAALIACIHLLPAPTARALFLSLKPVPGYLDDEMLPIYLGTILMLSSWVSSCGGTSIDFPPIIRLLEAIGNMACEDLLPLTLVEQVLTAWGYQKNLAYELNKMRVQCRWYEAERLVRGLSTVLALPRVAGMAHDIFPSHKMGAAWKPCQYRIEQWRSPHLEPHRDALIYILKLDGPDFSSKCAATLGIDKCGKRFIKPWDLAPQAAQALNIGANHLHGAVDASALATAIVELGEALLAATWLHACPWSGEFLGMLPRVVDTREMWPGKTTPPSKAYVGWLETTVSHGIVGVPKVPQTKSLLDGRNPPPDPPAARRCSKKKKKKIRVVEDTDWVRRAEEDQMESGPSVAPTKRNKEVVLGSKPGGDERFLGAVLEEEDREVEVRSEARPPSRGKKSAVVTSKKKKAKGKGPGKIPAAADKKTTQAANTLARMRRDIQEIWEEVRTAVGRILDEPGDEEFCQFDVLSMIIEEEEEG</sequence>
<evidence type="ECO:0000313" key="3">
    <source>
        <dbReference type="Proteomes" id="UP001172155"/>
    </source>
</evidence>
<reference evidence="2" key="1">
    <citation type="submission" date="2023-06" db="EMBL/GenBank/DDBJ databases">
        <title>Genome-scale phylogeny and comparative genomics of the fungal order Sordariales.</title>
        <authorList>
            <consortium name="Lawrence Berkeley National Laboratory"/>
            <person name="Hensen N."/>
            <person name="Bonometti L."/>
            <person name="Westerberg I."/>
            <person name="Brannstrom I.O."/>
            <person name="Guillou S."/>
            <person name="Cros-Aarteil S."/>
            <person name="Calhoun S."/>
            <person name="Haridas S."/>
            <person name="Kuo A."/>
            <person name="Mondo S."/>
            <person name="Pangilinan J."/>
            <person name="Riley R."/>
            <person name="LaButti K."/>
            <person name="Andreopoulos B."/>
            <person name="Lipzen A."/>
            <person name="Chen C."/>
            <person name="Yanf M."/>
            <person name="Daum C."/>
            <person name="Ng V."/>
            <person name="Clum A."/>
            <person name="Steindorff A."/>
            <person name="Ohm R."/>
            <person name="Martin F."/>
            <person name="Silar P."/>
            <person name="Natvig D."/>
            <person name="Lalanne C."/>
            <person name="Gautier V."/>
            <person name="Ament-velasquez S.L."/>
            <person name="Kruys A."/>
            <person name="Hutchinson M.I."/>
            <person name="Powell A.J."/>
            <person name="Barry K."/>
            <person name="Miller A.N."/>
            <person name="Grigoriev I.V."/>
            <person name="Debuchy R."/>
            <person name="Gladieux P."/>
            <person name="Thoren M.H."/>
            <person name="Johannesson H."/>
        </authorList>
    </citation>
    <scope>NUCLEOTIDE SEQUENCE</scope>
    <source>
        <strain evidence="2">SMH3187-1</strain>
    </source>
</reference>
<accession>A0AA40EQ78</accession>
<feature type="compositionally biased region" description="Basic residues" evidence="1">
    <location>
        <begin position="484"/>
        <end position="503"/>
    </location>
</feature>
<feature type="region of interest" description="Disordered" evidence="1">
    <location>
        <begin position="473"/>
        <end position="518"/>
    </location>
</feature>
<dbReference type="EMBL" id="JAUKUD010000005">
    <property type="protein sequence ID" value="KAK0743499.1"/>
    <property type="molecule type" value="Genomic_DNA"/>
</dbReference>
<feature type="region of interest" description="Disordered" evidence="1">
    <location>
        <begin position="390"/>
        <end position="416"/>
    </location>
</feature>
<evidence type="ECO:0000256" key="1">
    <source>
        <dbReference type="SAM" id="MobiDB-lite"/>
    </source>
</evidence>
<proteinExistence type="predicted"/>
<organism evidence="2 3">
    <name type="scientific">Schizothecium vesticola</name>
    <dbReference type="NCBI Taxonomy" id="314040"/>
    <lineage>
        <taxon>Eukaryota</taxon>
        <taxon>Fungi</taxon>
        <taxon>Dikarya</taxon>
        <taxon>Ascomycota</taxon>
        <taxon>Pezizomycotina</taxon>
        <taxon>Sordariomycetes</taxon>
        <taxon>Sordariomycetidae</taxon>
        <taxon>Sordariales</taxon>
        <taxon>Schizotheciaceae</taxon>
        <taxon>Schizothecium</taxon>
    </lineage>
</organism>
<dbReference type="Proteomes" id="UP001172155">
    <property type="component" value="Unassembled WGS sequence"/>
</dbReference>
<gene>
    <name evidence="2" type="ORF">B0T18DRAFT_430767</name>
</gene>